<comment type="subcellular location">
    <subcellularLocation>
        <location evidence="1">Nucleus</location>
        <location evidence="1">Nucleolus</location>
    </subcellularLocation>
</comment>
<dbReference type="EMBL" id="MU251256">
    <property type="protein sequence ID" value="KAG9253866.1"/>
    <property type="molecule type" value="Genomic_DNA"/>
</dbReference>
<keyword evidence="4" id="KW-0804">Transcription</keyword>
<comment type="caution">
    <text evidence="7">The sequence shown here is derived from an EMBL/GenBank/DDBJ whole genome shotgun (WGS) entry which is preliminary data.</text>
</comment>
<evidence type="ECO:0000256" key="3">
    <source>
        <dbReference type="ARBA" id="ARBA00022478"/>
    </source>
</evidence>
<dbReference type="GeneID" id="70293157"/>
<dbReference type="GO" id="GO:0005730">
    <property type="term" value="C:nucleolus"/>
    <property type="evidence" value="ECO:0007669"/>
    <property type="project" value="UniProtKB-SubCell"/>
</dbReference>
<organism evidence="7 8">
    <name type="scientific">Emericellopsis atlantica</name>
    <dbReference type="NCBI Taxonomy" id="2614577"/>
    <lineage>
        <taxon>Eukaryota</taxon>
        <taxon>Fungi</taxon>
        <taxon>Dikarya</taxon>
        <taxon>Ascomycota</taxon>
        <taxon>Pezizomycotina</taxon>
        <taxon>Sordariomycetes</taxon>
        <taxon>Hypocreomycetidae</taxon>
        <taxon>Hypocreales</taxon>
        <taxon>Bionectriaceae</taxon>
        <taxon>Emericellopsis</taxon>
    </lineage>
</organism>
<dbReference type="OrthoDB" id="532500at2759"/>
<evidence type="ECO:0000256" key="5">
    <source>
        <dbReference type="ARBA" id="ARBA00023242"/>
    </source>
</evidence>
<evidence type="ECO:0000256" key="6">
    <source>
        <dbReference type="SAM" id="MobiDB-lite"/>
    </source>
</evidence>
<comment type="similarity">
    <text evidence="2">Belongs to the eukaryotic RPA49/POLR1E RNA polymerase subunit family.</text>
</comment>
<name>A0A9P7ZLF0_9HYPO</name>
<dbReference type="GO" id="GO:0006351">
    <property type="term" value="P:DNA-templated transcription"/>
    <property type="evidence" value="ECO:0007669"/>
    <property type="project" value="InterPro"/>
</dbReference>
<keyword evidence="3" id="KW-0240">DNA-directed RNA polymerase</keyword>
<evidence type="ECO:0000313" key="8">
    <source>
        <dbReference type="Proteomes" id="UP000887229"/>
    </source>
</evidence>
<dbReference type="GO" id="GO:0003677">
    <property type="term" value="F:DNA binding"/>
    <property type="evidence" value="ECO:0007669"/>
    <property type="project" value="InterPro"/>
</dbReference>
<dbReference type="Proteomes" id="UP000887229">
    <property type="component" value="Unassembled WGS sequence"/>
</dbReference>
<dbReference type="PANTHER" id="PTHR14440">
    <property type="entry name" value="DNA-DIRECTED RNA POLYMERASE I SUBUNIT RPA49"/>
    <property type="match status" value="1"/>
</dbReference>
<feature type="compositionally biased region" description="Basic and acidic residues" evidence="6">
    <location>
        <begin position="1"/>
        <end position="10"/>
    </location>
</feature>
<gene>
    <name evidence="7" type="ORF">F5Z01DRAFT_637080</name>
</gene>
<dbReference type="Pfam" id="PF06870">
    <property type="entry name" value="RNA_pol_I_A49"/>
    <property type="match status" value="1"/>
</dbReference>
<evidence type="ECO:0000256" key="4">
    <source>
        <dbReference type="ARBA" id="ARBA00023163"/>
    </source>
</evidence>
<protein>
    <submittedName>
        <fullName evidence="7">RNA polymerase I associated factor, A49-like protein</fullName>
    </submittedName>
</protein>
<feature type="region of interest" description="Disordered" evidence="6">
    <location>
        <begin position="1"/>
        <end position="38"/>
    </location>
</feature>
<sequence>MAKRKREGEGSAKASKKVAIDAHAPQAKVSSVLRPKSSPPVIVTAPGISVMSDSTFQPYVPQDQIIAAKNKSKSTQQELLLHSTSHPNLDYTAKEETSRGSKPLVNHYVGVYDPKTGTMQVIEAKKMVVRGAVRAKQQAEKEAAAKRALAVRSSKSKLAVTVANNQQTNFERRTELGQTFGTRKAKKALADVTLNAIGPVRRDADEPSKPLDAASKAMLTSVGSITSTMASKEELQAVVDEAKPVPKANLDATDILDVYDPNVIIGRDILNQVPIREWQEKAQHKESIQAPSRFVVSRVAPIAINADATLRLRVLRYLCFVLIFYMSTKPGRERGTRSIPPRDKLRQALDPAPEAVVESIRRKFSDAGTMRKFHMDLLMTHCCVFSCIVDNFESDTQALRDDLRLDQKTINSYFHEIGGRVKPVKTEHGTAQIGRLALPLDFPKQRHLAPKKR</sequence>
<keyword evidence="8" id="KW-1185">Reference proteome</keyword>
<accession>A0A9P7ZLF0</accession>
<evidence type="ECO:0000313" key="7">
    <source>
        <dbReference type="EMBL" id="KAG9253866.1"/>
    </source>
</evidence>
<reference evidence="7" key="1">
    <citation type="journal article" date="2021" name="IMA Fungus">
        <title>Genomic characterization of three marine fungi, including Emericellopsis atlantica sp. nov. with signatures of a generalist lifestyle and marine biomass degradation.</title>
        <authorList>
            <person name="Hagestad O.C."/>
            <person name="Hou L."/>
            <person name="Andersen J.H."/>
            <person name="Hansen E.H."/>
            <person name="Altermark B."/>
            <person name="Li C."/>
            <person name="Kuhnert E."/>
            <person name="Cox R.J."/>
            <person name="Crous P.W."/>
            <person name="Spatafora J.W."/>
            <person name="Lail K."/>
            <person name="Amirebrahimi M."/>
            <person name="Lipzen A."/>
            <person name="Pangilinan J."/>
            <person name="Andreopoulos W."/>
            <person name="Hayes R.D."/>
            <person name="Ng V."/>
            <person name="Grigoriev I.V."/>
            <person name="Jackson S.A."/>
            <person name="Sutton T.D.S."/>
            <person name="Dobson A.D.W."/>
            <person name="Rama T."/>
        </authorList>
    </citation>
    <scope>NUCLEOTIDE SEQUENCE</scope>
    <source>
        <strain evidence="7">TS7</strain>
    </source>
</reference>
<evidence type="ECO:0000256" key="2">
    <source>
        <dbReference type="ARBA" id="ARBA00009430"/>
    </source>
</evidence>
<proteinExistence type="inferred from homology"/>
<evidence type="ECO:0000256" key="1">
    <source>
        <dbReference type="ARBA" id="ARBA00004604"/>
    </source>
</evidence>
<dbReference type="AlphaFoldDB" id="A0A9P7ZLF0"/>
<dbReference type="RefSeq" id="XP_046117790.1">
    <property type="nucleotide sequence ID" value="XM_046262254.1"/>
</dbReference>
<keyword evidence="5" id="KW-0539">Nucleus</keyword>
<dbReference type="InterPro" id="IPR009668">
    <property type="entry name" value="RNA_pol-assoc_fac_A49-like"/>
</dbReference>
<dbReference type="GO" id="GO:0000428">
    <property type="term" value="C:DNA-directed RNA polymerase complex"/>
    <property type="evidence" value="ECO:0007669"/>
    <property type="project" value="UniProtKB-KW"/>
</dbReference>